<proteinExistence type="predicted"/>
<name>A0A094Q711_9ZZZZ</name>
<dbReference type="InterPro" id="IPR021456">
    <property type="entry name" value="DUF3107"/>
</dbReference>
<dbReference type="EMBL" id="JNSK01000007">
    <property type="protein sequence ID" value="KGA19935.1"/>
    <property type="molecule type" value="Genomic_DNA"/>
</dbReference>
<evidence type="ECO:0008006" key="2">
    <source>
        <dbReference type="Google" id="ProtNLM"/>
    </source>
</evidence>
<dbReference type="AlphaFoldDB" id="A0A094Q711"/>
<accession>A0A094Q711</accession>
<organism evidence="1">
    <name type="scientific">freshwater metagenome</name>
    <dbReference type="NCBI Taxonomy" id="449393"/>
    <lineage>
        <taxon>unclassified sequences</taxon>
        <taxon>metagenomes</taxon>
        <taxon>ecological metagenomes</taxon>
    </lineage>
</organism>
<reference evidence="1" key="1">
    <citation type="submission" date="2014-05" db="EMBL/GenBank/DDBJ databases">
        <title>Key roles for freshwater Actinobacteria revealed by deep metagenomic sequencing.</title>
        <authorList>
            <person name="Ghai R."/>
            <person name="Mizuno C.M."/>
            <person name="Picazo A."/>
            <person name="Camacho A."/>
            <person name="Rodriguez-Valera F."/>
        </authorList>
    </citation>
    <scope>NUCLEOTIDE SEQUENCE</scope>
</reference>
<evidence type="ECO:0000313" key="1">
    <source>
        <dbReference type="EMBL" id="KGA19935.1"/>
    </source>
</evidence>
<sequence>MATKKSESAQKSEVRIAVANVSSDLSFESPSTPADISAAVSAAISAGTPLVLTDIRGRTIVVPAERIGFVEIGEQTERRVGFGSL</sequence>
<gene>
    <name evidence="1" type="ORF">GM50_3655</name>
</gene>
<protein>
    <recommendedName>
        <fullName evidence="2">ATP-binding protein</fullName>
    </recommendedName>
</protein>
<dbReference type="Pfam" id="PF11305">
    <property type="entry name" value="DUF3107"/>
    <property type="match status" value="1"/>
</dbReference>
<comment type="caution">
    <text evidence="1">The sequence shown here is derived from an EMBL/GenBank/DDBJ whole genome shotgun (WGS) entry which is preliminary data.</text>
</comment>